<evidence type="ECO:0000313" key="2">
    <source>
        <dbReference type="Proteomes" id="UP000249354"/>
    </source>
</evidence>
<dbReference type="SUPFAM" id="SSF48264">
    <property type="entry name" value="Cytochrome P450"/>
    <property type="match status" value="1"/>
</dbReference>
<organism evidence="1 2">
    <name type="scientific">Leptolyngbya foveolarum</name>
    <dbReference type="NCBI Taxonomy" id="47253"/>
    <lineage>
        <taxon>Bacteria</taxon>
        <taxon>Bacillati</taxon>
        <taxon>Cyanobacteriota</taxon>
        <taxon>Cyanophyceae</taxon>
        <taxon>Leptolyngbyales</taxon>
        <taxon>Leptolyngbyaceae</taxon>
        <taxon>Leptolyngbya group</taxon>
        <taxon>Leptolyngbya</taxon>
    </lineage>
</organism>
<dbReference type="GO" id="GO:0005506">
    <property type="term" value="F:iron ion binding"/>
    <property type="evidence" value="ECO:0007669"/>
    <property type="project" value="InterPro"/>
</dbReference>
<dbReference type="AlphaFoldDB" id="A0A2W4TP88"/>
<dbReference type="EMBL" id="QBMC01000268">
    <property type="protein sequence ID" value="PZO08827.1"/>
    <property type="molecule type" value="Genomic_DNA"/>
</dbReference>
<dbReference type="Gene3D" id="1.10.630.10">
    <property type="entry name" value="Cytochrome P450"/>
    <property type="match status" value="1"/>
</dbReference>
<proteinExistence type="predicted"/>
<reference evidence="2" key="1">
    <citation type="submission" date="2018-04" db="EMBL/GenBank/DDBJ databases">
        <authorList>
            <person name="Cornet L."/>
        </authorList>
    </citation>
    <scope>NUCLEOTIDE SEQUENCE [LARGE SCALE GENOMIC DNA]</scope>
</reference>
<protein>
    <submittedName>
        <fullName evidence="1">Cytochrome P450</fullName>
    </submittedName>
</protein>
<accession>A0A2W4TP88</accession>
<feature type="non-terminal residue" evidence="1">
    <location>
        <position position="124"/>
    </location>
</feature>
<evidence type="ECO:0000313" key="1">
    <source>
        <dbReference type="EMBL" id="PZO08827.1"/>
    </source>
</evidence>
<dbReference type="InterPro" id="IPR036396">
    <property type="entry name" value="Cyt_P450_sf"/>
</dbReference>
<dbReference type="Proteomes" id="UP000249354">
    <property type="component" value="Unassembled WGS sequence"/>
</dbReference>
<dbReference type="GO" id="GO:0020037">
    <property type="term" value="F:heme binding"/>
    <property type="evidence" value="ECO:0007669"/>
    <property type="project" value="InterPro"/>
</dbReference>
<dbReference type="GO" id="GO:0016705">
    <property type="term" value="F:oxidoreductase activity, acting on paired donors, with incorporation or reduction of molecular oxygen"/>
    <property type="evidence" value="ECO:0007669"/>
    <property type="project" value="InterPro"/>
</dbReference>
<reference evidence="1 2" key="2">
    <citation type="submission" date="2018-06" db="EMBL/GenBank/DDBJ databases">
        <title>Metagenomic assembly of (sub)arctic Cyanobacteria and their associated microbiome from non-axenic cultures.</title>
        <authorList>
            <person name="Baurain D."/>
        </authorList>
    </citation>
    <scope>NUCLEOTIDE SEQUENCE [LARGE SCALE GENOMIC DNA]</scope>
    <source>
        <strain evidence="1">ULC129bin1</strain>
    </source>
</reference>
<gene>
    <name evidence="1" type="ORF">DCF25_22025</name>
</gene>
<name>A0A2W4TP88_9CYAN</name>
<dbReference type="GO" id="GO:0004497">
    <property type="term" value="F:monooxygenase activity"/>
    <property type="evidence" value="ECO:0007669"/>
    <property type="project" value="InterPro"/>
</dbReference>
<comment type="caution">
    <text evidence="1">The sequence shown here is derived from an EMBL/GenBank/DDBJ whole genome shotgun (WGS) entry which is preliminary data.</text>
</comment>
<sequence>MEKFARKGAAPKRLQKTLLGEGGVQGTDGAVHRHRKQMFMNLMSSERVEQLADLVYQQWLDRVGDWEASDRIVLFDEAHDVLCRAVCEWSGVPLEAEKVALRTHDLAAMIDGSGGVGPRHWRGR</sequence>